<feature type="compositionally biased region" description="Basic and acidic residues" evidence="1">
    <location>
        <begin position="166"/>
        <end position="184"/>
    </location>
</feature>
<reference evidence="3 4" key="1">
    <citation type="journal article" date="2019" name="New Phytol.">
        <title>Comparative genomics reveals unique wood-decay strategies and fruiting body development in the Schizophyllaceae.</title>
        <authorList>
            <person name="Almasi E."/>
            <person name="Sahu N."/>
            <person name="Krizsan K."/>
            <person name="Balint B."/>
            <person name="Kovacs G.M."/>
            <person name="Kiss B."/>
            <person name="Cseklye J."/>
            <person name="Drula E."/>
            <person name="Henrissat B."/>
            <person name="Nagy I."/>
            <person name="Chovatia M."/>
            <person name="Adam C."/>
            <person name="LaButti K."/>
            <person name="Lipzen A."/>
            <person name="Riley R."/>
            <person name="Grigoriev I.V."/>
            <person name="Nagy L.G."/>
        </authorList>
    </citation>
    <scope>NUCLEOTIDE SEQUENCE [LARGE SCALE GENOMIC DNA]</scope>
    <source>
        <strain evidence="3 4">NL-1724</strain>
    </source>
</reference>
<dbReference type="PANTHER" id="PTHR22306:SF2">
    <property type="entry name" value="CHROMOSOME 7 OPEN READING FRAME 50"/>
    <property type="match status" value="1"/>
</dbReference>
<accession>A0A550CU73</accession>
<feature type="region of interest" description="Disordered" evidence="1">
    <location>
        <begin position="1"/>
        <end position="184"/>
    </location>
</feature>
<dbReference type="AlphaFoldDB" id="A0A550CU73"/>
<evidence type="ECO:0000313" key="3">
    <source>
        <dbReference type="EMBL" id="TRM68337.1"/>
    </source>
</evidence>
<name>A0A550CU73_9AGAR</name>
<evidence type="ECO:0000259" key="2">
    <source>
        <dbReference type="Pfam" id="PF10180"/>
    </source>
</evidence>
<dbReference type="PANTHER" id="PTHR22306">
    <property type="entry name" value="CHROMOSOME 7 OPEN READING FRAME 50"/>
    <property type="match status" value="1"/>
</dbReference>
<comment type="caution">
    <text evidence="3">The sequence shown here is derived from an EMBL/GenBank/DDBJ whole genome shotgun (WGS) entry which is preliminary data.</text>
</comment>
<protein>
    <recommendedName>
        <fullName evidence="2">WKF domain-containing protein</fullName>
    </recommendedName>
</protein>
<dbReference type="OrthoDB" id="10261563at2759"/>
<keyword evidence="4" id="KW-1185">Reference proteome</keyword>
<dbReference type="InterPro" id="IPR019327">
    <property type="entry name" value="WKF"/>
</dbReference>
<evidence type="ECO:0000256" key="1">
    <source>
        <dbReference type="SAM" id="MobiDB-lite"/>
    </source>
</evidence>
<dbReference type="STRING" id="97359.A0A550CU73"/>
<feature type="compositionally biased region" description="Basic and acidic residues" evidence="1">
    <location>
        <begin position="278"/>
        <end position="290"/>
    </location>
</feature>
<feature type="domain" description="WKF" evidence="2">
    <location>
        <begin position="191"/>
        <end position="253"/>
    </location>
</feature>
<organism evidence="3 4">
    <name type="scientific">Schizophyllum amplum</name>
    <dbReference type="NCBI Taxonomy" id="97359"/>
    <lineage>
        <taxon>Eukaryota</taxon>
        <taxon>Fungi</taxon>
        <taxon>Dikarya</taxon>
        <taxon>Basidiomycota</taxon>
        <taxon>Agaricomycotina</taxon>
        <taxon>Agaricomycetes</taxon>
        <taxon>Agaricomycetidae</taxon>
        <taxon>Agaricales</taxon>
        <taxon>Schizophyllaceae</taxon>
        <taxon>Schizophyllum</taxon>
    </lineage>
</organism>
<proteinExistence type="predicted"/>
<feature type="region of interest" description="Disordered" evidence="1">
    <location>
        <begin position="257"/>
        <end position="304"/>
    </location>
</feature>
<gene>
    <name evidence="3" type="ORF">BD626DRAFT_481427</name>
</gene>
<dbReference type="EMBL" id="VDMD01000002">
    <property type="protein sequence ID" value="TRM68337.1"/>
    <property type="molecule type" value="Genomic_DNA"/>
</dbReference>
<dbReference type="Pfam" id="PF10180">
    <property type="entry name" value="WKF"/>
    <property type="match status" value="1"/>
</dbReference>
<dbReference type="Proteomes" id="UP000320762">
    <property type="component" value="Unassembled WGS sequence"/>
</dbReference>
<sequence>MVVETLAKQSKAKSRKEGSSTAIIQEPPATDESSPKKRKKSKSGDRLKDANAPPLEDTDVPSVEQPKKKRKREHVAQIQQMDVDSEDRKMEGTTPSAPIEKSAGADDKPKKKKRKHAEKEEITNVESATPAEEPRKRKKRKSDAQNDAVEGDAPKASTSQPDEDTAEKPYKKYPHPAKDESLSEHASKALSYAYTFHKHHEVWKFNKGQQNWLLRNCWSTREIPDQYIPLLKKYMKTLQGGARERLLETCKSILETPEAPEKKEQAVAESTEPAAEETTEKSVRFAEKTDVAPAESAAQPESKVKRAKAFAKVLSSADS</sequence>
<evidence type="ECO:0000313" key="4">
    <source>
        <dbReference type="Proteomes" id="UP000320762"/>
    </source>
</evidence>